<dbReference type="RefSeq" id="YP_009818486.1">
    <property type="nucleotide sequence ID" value="NC_048139.1"/>
</dbReference>
<dbReference type="KEGG" id="vg:55009829"/>
<feature type="region of interest" description="Disordered" evidence="1">
    <location>
        <begin position="1"/>
        <end position="20"/>
    </location>
</feature>
<dbReference type="GeneID" id="55009829"/>
<accession>A0A3S9U8U8</accession>
<gene>
    <name evidence="2" type="primary">51</name>
    <name evidence="2" type="ORF">SEA_HIYAA_51</name>
</gene>
<dbReference type="EMBL" id="MK279841">
    <property type="protein sequence ID" value="AZS06690.1"/>
    <property type="molecule type" value="Genomic_DNA"/>
</dbReference>
<feature type="compositionally biased region" description="Acidic residues" evidence="1">
    <location>
        <begin position="9"/>
        <end position="20"/>
    </location>
</feature>
<proteinExistence type="predicted"/>
<name>A0A3S9U8U8_9CAUD</name>
<keyword evidence="3" id="KW-1185">Reference proteome</keyword>
<organism evidence="2 3">
    <name type="scientific">Streptomyces phage Hiyaa</name>
    <dbReference type="NCBI Taxonomy" id="2499072"/>
    <lineage>
        <taxon>Viruses</taxon>
        <taxon>Duplodnaviria</taxon>
        <taxon>Heunggongvirae</taxon>
        <taxon>Uroviricota</taxon>
        <taxon>Caudoviricetes</taxon>
        <taxon>Hiyaavirus</taxon>
        <taxon>Hiyaavirus hiyaa</taxon>
    </lineage>
</organism>
<evidence type="ECO:0000313" key="3">
    <source>
        <dbReference type="Proteomes" id="UP000287372"/>
    </source>
</evidence>
<sequence length="69" mass="7695">MSLINVWDDAQDGSSGDEDEVRVRNVHKKDGSHQSFETDSEMLAAVQHILKVIDDADNGDVIVITKDVW</sequence>
<reference evidence="2 3" key="1">
    <citation type="submission" date="2018-12" db="EMBL/GenBank/DDBJ databases">
        <authorList>
            <person name="Lieu J.K."/>
            <person name="Tian C.Z."/>
            <person name="Hsaio W.J."/>
            <person name="Shaffer C.D."/>
            <person name="Weston-Hafer K.A."/>
            <person name="Russell D.A."/>
            <person name="Pope W.H."/>
            <person name="Jacobs-Sera D."/>
            <person name="Hendrix R.W."/>
            <person name="Hatfull G.F."/>
        </authorList>
    </citation>
    <scope>NUCLEOTIDE SEQUENCE [LARGE SCALE GENOMIC DNA]</scope>
</reference>
<protein>
    <submittedName>
        <fullName evidence="2">Uncharacterized protein</fullName>
    </submittedName>
</protein>
<dbReference type="Proteomes" id="UP000287372">
    <property type="component" value="Segment"/>
</dbReference>
<evidence type="ECO:0000313" key="2">
    <source>
        <dbReference type="EMBL" id="AZS06690.1"/>
    </source>
</evidence>
<evidence type="ECO:0000256" key="1">
    <source>
        <dbReference type="SAM" id="MobiDB-lite"/>
    </source>
</evidence>